<dbReference type="InterPro" id="IPR012827">
    <property type="entry name" value="Hemerythrin_metal-bd"/>
</dbReference>
<dbReference type="Gene3D" id="1.10.287.950">
    <property type="entry name" value="Methyl-accepting chemotaxis protein"/>
    <property type="match status" value="1"/>
</dbReference>
<name>A0A1E5FZA5_9FIRM</name>
<dbReference type="SUPFAM" id="SSF58104">
    <property type="entry name" value="Methyl-accepting chemotaxis protein (MCP) signaling domain"/>
    <property type="match status" value="1"/>
</dbReference>
<dbReference type="Pfam" id="PF01814">
    <property type="entry name" value="Hemerythrin"/>
    <property type="match status" value="1"/>
</dbReference>
<keyword evidence="3" id="KW-0408">Iron</keyword>
<dbReference type="Proteomes" id="UP000094296">
    <property type="component" value="Unassembled WGS sequence"/>
</dbReference>
<keyword evidence="2" id="KW-0479">Metal-binding</keyword>
<evidence type="ECO:0000256" key="2">
    <source>
        <dbReference type="ARBA" id="ARBA00022723"/>
    </source>
</evidence>
<dbReference type="Pfam" id="PF00015">
    <property type="entry name" value="MCPsignal"/>
    <property type="match status" value="1"/>
</dbReference>
<keyword evidence="6" id="KW-0175">Coiled coil</keyword>
<organism evidence="9 10">
    <name type="scientific">Desulfuribacillus alkaliarsenatis</name>
    <dbReference type="NCBI Taxonomy" id="766136"/>
    <lineage>
        <taxon>Bacteria</taxon>
        <taxon>Bacillati</taxon>
        <taxon>Bacillota</taxon>
        <taxon>Desulfuribacillia</taxon>
        <taxon>Desulfuribacillales</taxon>
        <taxon>Desulfuribacillaceae</taxon>
        <taxon>Desulfuribacillus</taxon>
    </lineage>
</organism>
<dbReference type="Gene3D" id="1.20.120.50">
    <property type="entry name" value="Hemerythrin-like"/>
    <property type="match status" value="1"/>
</dbReference>
<evidence type="ECO:0000313" key="10">
    <source>
        <dbReference type="Proteomes" id="UP000094296"/>
    </source>
</evidence>
<comment type="caution">
    <text evidence="9">The sequence shown here is derived from an EMBL/GenBank/DDBJ whole genome shotgun (WGS) entry which is preliminary data.</text>
</comment>
<keyword evidence="7" id="KW-0472">Membrane</keyword>
<dbReference type="GO" id="GO:0007165">
    <property type="term" value="P:signal transduction"/>
    <property type="evidence" value="ECO:0007669"/>
    <property type="project" value="UniProtKB-KW"/>
</dbReference>
<sequence length="545" mass="58971">MNYKNKLIVINVLLAALVLIGFSMTIPGPIAIVGVILTIFLVAAAAVIITTEISKPMKNIIIAQKSLAAGDYSIEPLTVSGEGQFKEMAELTNDIIGKQRDMIMEITSATQQVKASSQELVHSGRSVGDNARTVGDAIEHVASGAVELSEQINDAAITIDSLIEEIQKVSNKSGQMSDIGRIVTNNITAGNNSIGKAIEQMETIKLRVGNSASSIKTLEDKSTEVGDIVTIINGIAEQTNLLALNASIEAARAGEHGRGFAVVAEEVRKLAEGSADATDKITDLIEEIRNEIMQAVKTMEEGMDQIRQGSGAIQETGKVFDSISNETTNLLTYVQDVSESSIKMASSSDSVNQTIADIASVSEIFSAHSEEVAAASSEQAHATDTILKGANHLASMADKLSKAVSSFNIELCLAWNPALSVGHDLIDEQHQELIRQINQLLEACNQGKGKATVNEIVAFLEDYVVNHFGMEEEQMQKYNYPEYDKHKAQHTKFIEIFTELKQEMQQDGVGPHTAIKINQIVVDWLVQHITKVDKALGAYLQQVKK</sequence>
<evidence type="ECO:0000256" key="4">
    <source>
        <dbReference type="ARBA" id="ARBA00023224"/>
    </source>
</evidence>
<dbReference type="PROSITE" id="PS50111">
    <property type="entry name" value="CHEMOTAXIS_TRANSDUC_2"/>
    <property type="match status" value="1"/>
</dbReference>
<accession>A0A1E5FZA5</accession>
<dbReference type="InterPro" id="IPR035938">
    <property type="entry name" value="Hemerythrin-like_sf"/>
</dbReference>
<evidence type="ECO:0000259" key="8">
    <source>
        <dbReference type="PROSITE" id="PS50111"/>
    </source>
</evidence>
<evidence type="ECO:0000313" key="9">
    <source>
        <dbReference type="EMBL" id="OEF95869.1"/>
    </source>
</evidence>
<dbReference type="PANTHER" id="PTHR32089">
    <property type="entry name" value="METHYL-ACCEPTING CHEMOTAXIS PROTEIN MCPB"/>
    <property type="match status" value="1"/>
</dbReference>
<feature type="transmembrane region" description="Helical" evidence="7">
    <location>
        <begin position="7"/>
        <end position="24"/>
    </location>
</feature>
<dbReference type="AlphaFoldDB" id="A0A1E5FZA5"/>
<feature type="coiled-coil region" evidence="6">
    <location>
        <begin position="145"/>
        <end position="172"/>
    </location>
</feature>
<evidence type="ECO:0000256" key="7">
    <source>
        <dbReference type="SAM" id="Phobius"/>
    </source>
</evidence>
<evidence type="ECO:0000256" key="1">
    <source>
        <dbReference type="ARBA" id="ARBA00010587"/>
    </source>
</evidence>
<dbReference type="GO" id="GO:0016020">
    <property type="term" value="C:membrane"/>
    <property type="evidence" value="ECO:0007669"/>
    <property type="project" value="InterPro"/>
</dbReference>
<dbReference type="PROSITE" id="PS00550">
    <property type="entry name" value="HEMERYTHRINS"/>
    <property type="match status" value="1"/>
</dbReference>
<dbReference type="CDD" id="cd11386">
    <property type="entry name" value="MCP_signal"/>
    <property type="match status" value="1"/>
</dbReference>
<dbReference type="OrthoDB" id="2168386at2"/>
<dbReference type="NCBIfam" id="TIGR02481">
    <property type="entry name" value="hemeryth_dom"/>
    <property type="match status" value="1"/>
</dbReference>
<evidence type="ECO:0000256" key="3">
    <source>
        <dbReference type="ARBA" id="ARBA00023004"/>
    </source>
</evidence>
<dbReference type="CDD" id="cd12107">
    <property type="entry name" value="Hemerythrin"/>
    <property type="match status" value="1"/>
</dbReference>
<feature type="transmembrane region" description="Helical" evidence="7">
    <location>
        <begin position="30"/>
        <end position="49"/>
    </location>
</feature>
<evidence type="ECO:0000256" key="5">
    <source>
        <dbReference type="PROSITE-ProRule" id="PRU00284"/>
    </source>
</evidence>
<dbReference type="PANTHER" id="PTHR32089:SF112">
    <property type="entry name" value="LYSOZYME-LIKE PROTEIN-RELATED"/>
    <property type="match status" value="1"/>
</dbReference>
<proteinExistence type="inferred from homology"/>
<keyword evidence="10" id="KW-1185">Reference proteome</keyword>
<dbReference type="EMBL" id="MIJE01000034">
    <property type="protein sequence ID" value="OEF95869.1"/>
    <property type="molecule type" value="Genomic_DNA"/>
</dbReference>
<dbReference type="GO" id="GO:0046872">
    <property type="term" value="F:metal ion binding"/>
    <property type="evidence" value="ECO:0007669"/>
    <property type="project" value="UniProtKB-KW"/>
</dbReference>
<reference evidence="9 10" key="1">
    <citation type="submission" date="2016-09" db="EMBL/GenBank/DDBJ databases">
        <title>Draft genome sequence for the type strain of Desulfuribacillus alkaliarsenatis AHT28, an obligately anaerobic, sulfidogenic bacterium isolated from Russian soda lake sediments.</title>
        <authorList>
            <person name="Abin C.A."/>
            <person name="Hollibaugh J.T."/>
        </authorList>
    </citation>
    <scope>NUCLEOTIDE SEQUENCE [LARGE SCALE GENOMIC DNA]</scope>
    <source>
        <strain evidence="9 10">AHT28</strain>
    </source>
</reference>
<keyword evidence="4 5" id="KW-0807">Transducer</keyword>
<dbReference type="SMART" id="SM00283">
    <property type="entry name" value="MA"/>
    <property type="match status" value="1"/>
</dbReference>
<dbReference type="InterPro" id="IPR004089">
    <property type="entry name" value="MCPsignal_dom"/>
</dbReference>
<evidence type="ECO:0000256" key="6">
    <source>
        <dbReference type="SAM" id="Coils"/>
    </source>
</evidence>
<dbReference type="InterPro" id="IPR012312">
    <property type="entry name" value="Hemerythrin-like"/>
</dbReference>
<dbReference type="STRING" id="766136.BHF68_10770"/>
<dbReference type="SUPFAM" id="SSF47188">
    <property type="entry name" value="Hemerythrin-like"/>
    <property type="match status" value="1"/>
</dbReference>
<keyword evidence="7" id="KW-1133">Transmembrane helix</keyword>
<protein>
    <recommendedName>
        <fullName evidence="8">Methyl-accepting transducer domain-containing protein</fullName>
    </recommendedName>
</protein>
<comment type="similarity">
    <text evidence="1">Belongs to the hemerythrin family.</text>
</comment>
<gene>
    <name evidence="9" type="ORF">BHF68_10770</name>
</gene>
<dbReference type="RefSeq" id="WP_069644141.1">
    <property type="nucleotide sequence ID" value="NZ_MIJE01000034.1"/>
</dbReference>
<dbReference type="InterPro" id="IPR016131">
    <property type="entry name" value="Haemerythrin_Fe_BS"/>
</dbReference>
<dbReference type="NCBIfam" id="NF033749">
    <property type="entry name" value="bact_hemeryth"/>
    <property type="match status" value="1"/>
</dbReference>
<feature type="domain" description="Methyl-accepting transducer" evidence="8">
    <location>
        <begin position="123"/>
        <end position="359"/>
    </location>
</feature>
<keyword evidence="7" id="KW-0812">Transmembrane</keyword>